<dbReference type="EMBL" id="JALJOS010000018">
    <property type="protein sequence ID" value="KAK9827540.1"/>
    <property type="molecule type" value="Genomic_DNA"/>
</dbReference>
<evidence type="ECO:0000256" key="1">
    <source>
        <dbReference type="SAM" id="MobiDB-lite"/>
    </source>
</evidence>
<feature type="compositionally biased region" description="Low complexity" evidence="1">
    <location>
        <begin position="21"/>
        <end position="36"/>
    </location>
</feature>
<protein>
    <submittedName>
        <fullName evidence="2">Uncharacterized protein</fullName>
    </submittedName>
</protein>
<name>A0AAW1R1V9_9CHLO</name>
<sequence length="88" mass="9553">MIETPLPEPPQPASLHWHVLAPLDAAPAPSPEASSPVQGPSELPAGFPDLYSIYREEGFNDDTTKDDTTNGGNRRHMLSSNSRKHAHV</sequence>
<dbReference type="AlphaFoldDB" id="A0AAW1R1V9"/>
<feature type="compositionally biased region" description="Basic residues" evidence="1">
    <location>
        <begin position="73"/>
        <end position="88"/>
    </location>
</feature>
<proteinExistence type="predicted"/>
<accession>A0AAW1R1V9</accession>
<organism evidence="2 3">
    <name type="scientific">Apatococcus lobatus</name>
    <dbReference type="NCBI Taxonomy" id="904363"/>
    <lineage>
        <taxon>Eukaryota</taxon>
        <taxon>Viridiplantae</taxon>
        <taxon>Chlorophyta</taxon>
        <taxon>core chlorophytes</taxon>
        <taxon>Trebouxiophyceae</taxon>
        <taxon>Chlorellales</taxon>
        <taxon>Chlorellaceae</taxon>
        <taxon>Apatococcus</taxon>
    </lineage>
</organism>
<evidence type="ECO:0000313" key="3">
    <source>
        <dbReference type="Proteomes" id="UP001438707"/>
    </source>
</evidence>
<evidence type="ECO:0000313" key="2">
    <source>
        <dbReference type="EMBL" id="KAK9827540.1"/>
    </source>
</evidence>
<keyword evidence="3" id="KW-1185">Reference proteome</keyword>
<dbReference type="Proteomes" id="UP001438707">
    <property type="component" value="Unassembled WGS sequence"/>
</dbReference>
<comment type="caution">
    <text evidence="2">The sequence shown here is derived from an EMBL/GenBank/DDBJ whole genome shotgun (WGS) entry which is preliminary data.</text>
</comment>
<reference evidence="2 3" key="1">
    <citation type="journal article" date="2024" name="Nat. Commun.">
        <title>Phylogenomics reveals the evolutionary origins of lichenization in chlorophyte algae.</title>
        <authorList>
            <person name="Puginier C."/>
            <person name="Libourel C."/>
            <person name="Otte J."/>
            <person name="Skaloud P."/>
            <person name="Haon M."/>
            <person name="Grisel S."/>
            <person name="Petersen M."/>
            <person name="Berrin J.G."/>
            <person name="Delaux P.M."/>
            <person name="Dal Grande F."/>
            <person name="Keller J."/>
        </authorList>
    </citation>
    <scope>NUCLEOTIDE SEQUENCE [LARGE SCALE GENOMIC DNA]</scope>
    <source>
        <strain evidence="2 3">SAG 2145</strain>
    </source>
</reference>
<gene>
    <name evidence="2" type="ORF">WJX74_009365</name>
</gene>
<feature type="region of interest" description="Disordered" evidence="1">
    <location>
        <begin position="21"/>
        <end position="88"/>
    </location>
</feature>
<feature type="compositionally biased region" description="Basic and acidic residues" evidence="1">
    <location>
        <begin position="54"/>
        <end position="68"/>
    </location>
</feature>